<reference evidence="4" key="1">
    <citation type="submission" date="2021-01" db="EMBL/GenBank/DDBJ databases">
        <authorList>
            <person name="Corre E."/>
            <person name="Pelletier E."/>
            <person name="Niang G."/>
            <person name="Scheremetjew M."/>
            <person name="Finn R."/>
            <person name="Kale V."/>
            <person name="Holt S."/>
            <person name="Cochrane G."/>
            <person name="Meng A."/>
            <person name="Brown T."/>
            <person name="Cohen L."/>
        </authorList>
    </citation>
    <scope>NUCLEOTIDE SEQUENCE</scope>
    <source>
        <strain evidence="4">Isolate 1302-5</strain>
    </source>
</reference>
<evidence type="ECO:0000259" key="3">
    <source>
        <dbReference type="Pfam" id="PF03109"/>
    </source>
</evidence>
<name>A0A7S4NDW2_9STRA</name>
<dbReference type="PANTHER" id="PTHR10566">
    <property type="entry name" value="CHAPERONE-ACTIVITY OF BC1 COMPLEX CABC1 -RELATED"/>
    <property type="match status" value="1"/>
</dbReference>
<feature type="compositionally biased region" description="Polar residues" evidence="2">
    <location>
        <begin position="699"/>
        <end position="710"/>
    </location>
</feature>
<dbReference type="PANTHER" id="PTHR10566:SF123">
    <property type="entry name" value="PROTEIN KINASE SUPERFAMILY PROTEIN"/>
    <property type="match status" value="1"/>
</dbReference>
<dbReference type="InterPro" id="IPR011009">
    <property type="entry name" value="Kinase-like_dom_sf"/>
</dbReference>
<proteinExistence type="inferred from homology"/>
<gene>
    <name evidence="4" type="ORF">OAUR00152_LOCUS38543</name>
</gene>
<sequence length="959" mass="103873">MRLPTKQSTVATAAAACVLCSVESRATASSAAAFQIPVFATDRGRVRPLSYGLAASPSVLDETIESSLDGDGEDERAPLSSSRSARLLDEEIISPSFGGDNDDEHSRRPFQSPELDQYRAFDPLRSLGLDRDVIGPFFRSRPHLVARRFFQVARTLTRARSEWEATAPNVTTDDEESMGSMDGFDGDDDLDIPPTKRDLLLCERISSLGPVAVKVAQTLSQRPDIVGNDAARAFKRLQTNNVPFEDDVAWAIVRESLGWDGPIGPGVGEDYEIPRPVAEYNAAALASTAENEGVDAAVSHKFVDRPEETIAAALGGVRNATARPLFASITAHPVAVASLGQVYRATTHSGRDVAVKVQRPDAMAILAADAACFRLVFMGRNLWQSFNGVDGGVDEGQQDVGSVIDRVARDILDELDYDVEAANSVRFRESLGFLGYVTTPTLVPELSTDRVLVTEWVDGKHLSELTKEEGLAMTRMAVEACTASMVLTGYVHADPHEGNIMLDSSGRVVFLDFGLMSIVEPESMEAFARGIQACLAEDWLGMTRAQKMMGFVTDPIQYRKGLNETWRVYGIDEETGEDLGEAALAQDLAEAMMNTEGGMTSFGALFTVLNKELSPNWLLFTPPYVLLLIRTFLTLEGIATRVDPDFNIYEMALPWAFRRSLSPMTVDGTKQLRSMLLTEDNRVQWDQLFELANNQRQQQLGDGGSASATGLANPKEAKSGSNALAREAIDTVGSLLGSSDGRTLRRAISDLDAADLLNRMAFSRQARPLRRSAASAAGGEIVRRTKRKLVPIKRKLRPNRRGQGVTAGSLSSSPPSTTAMESSANGDRSQGTGSEKREAVGASLVANARPSSAESLSLRARQSKWKRRVSKLLAKSHIVRQVRQGGFRRGIGALFAAWYLAVRITAGAVLQAVRLTLQRAAVRIRENVGGEVSTDLSGSVTNRGESVQEDTKVAAGGET</sequence>
<protein>
    <recommendedName>
        <fullName evidence="3">ABC1 atypical kinase-like domain-containing protein</fullName>
    </recommendedName>
</protein>
<accession>A0A7S4NDW2</accession>
<evidence type="ECO:0000256" key="2">
    <source>
        <dbReference type="SAM" id="MobiDB-lite"/>
    </source>
</evidence>
<organism evidence="4">
    <name type="scientific">Odontella aurita</name>
    <dbReference type="NCBI Taxonomy" id="265563"/>
    <lineage>
        <taxon>Eukaryota</taxon>
        <taxon>Sar</taxon>
        <taxon>Stramenopiles</taxon>
        <taxon>Ochrophyta</taxon>
        <taxon>Bacillariophyta</taxon>
        <taxon>Mediophyceae</taxon>
        <taxon>Biddulphiophycidae</taxon>
        <taxon>Eupodiscales</taxon>
        <taxon>Odontellaceae</taxon>
        <taxon>Odontella</taxon>
    </lineage>
</organism>
<feature type="compositionally biased region" description="Polar residues" evidence="2">
    <location>
        <begin position="806"/>
        <end position="833"/>
    </location>
</feature>
<comment type="similarity">
    <text evidence="1">Belongs to the protein kinase superfamily. ADCK protein kinase family.</text>
</comment>
<feature type="region of interest" description="Disordered" evidence="2">
    <location>
        <begin position="791"/>
        <end position="838"/>
    </location>
</feature>
<dbReference type="SUPFAM" id="SSF56112">
    <property type="entry name" value="Protein kinase-like (PK-like)"/>
    <property type="match status" value="1"/>
</dbReference>
<feature type="region of interest" description="Disordered" evidence="2">
    <location>
        <begin position="933"/>
        <end position="959"/>
    </location>
</feature>
<feature type="region of interest" description="Disordered" evidence="2">
    <location>
        <begin position="699"/>
        <end position="722"/>
    </location>
</feature>
<dbReference type="PROSITE" id="PS51257">
    <property type="entry name" value="PROKAR_LIPOPROTEIN"/>
    <property type="match status" value="1"/>
</dbReference>
<feature type="region of interest" description="Disordered" evidence="2">
    <location>
        <begin position="65"/>
        <end position="85"/>
    </location>
</feature>
<dbReference type="Gene3D" id="1.10.510.10">
    <property type="entry name" value="Transferase(Phosphotransferase) domain 1"/>
    <property type="match status" value="1"/>
</dbReference>
<dbReference type="CDD" id="cd05121">
    <property type="entry name" value="ABC1_ADCK3-like"/>
    <property type="match status" value="1"/>
</dbReference>
<evidence type="ECO:0000313" key="4">
    <source>
        <dbReference type="EMBL" id="CAE2282677.1"/>
    </source>
</evidence>
<feature type="domain" description="ABC1 atypical kinase-like" evidence="3">
    <location>
        <begin position="319"/>
        <end position="543"/>
    </location>
</feature>
<evidence type="ECO:0000256" key="1">
    <source>
        <dbReference type="ARBA" id="ARBA00009670"/>
    </source>
</evidence>
<dbReference type="InterPro" id="IPR050154">
    <property type="entry name" value="UbiB_kinase"/>
</dbReference>
<feature type="compositionally biased region" description="Acidic residues" evidence="2">
    <location>
        <begin position="65"/>
        <end position="74"/>
    </location>
</feature>
<dbReference type="Pfam" id="PF03109">
    <property type="entry name" value="ABC1"/>
    <property type="match status" value="1"/>
</dbReference>
<dbReference type="InterPro" id="IPR004147">
    <property type="entry name" value="ABC1_dom"/>
</dbReference>
<dbReference type="EMBL" id="HBKQ01056260">
    <property type="protein sequence ID" value="CAE2282677.1"/>
    <property type="molecule type" value="Transcribed_RNA"/>
</dbReference>
<dbReference type="AlphaFoldDB" id="A0A7S4NDW2"/>
<feature type="compositionally biased region" description="Basic residues" evidence="2">
    <location>
        <begin position="791"/>
        <end position="800"/>
    </location>
</feature>
<feature type="compositionally biased region" description="Polar residues" evidence="2">
    <location>
        <begin position="934"/>
        <end position="945"/>
    </location>
</feature>